<organism evidence="1 2">
    <name type="scientific">[Clostridium] asparagiforme DSM 15981</name>
    <dbReference type="NCBI Taxonomy" id="518636"/>
    <lineage>
        <taxon>Bacteria</taxon>
        <taxon>Bacillati</taxon>
        <taxon>Bacillota</taxon>
        <taxon>Clostridia</taxon>
        <taxon>Lachnospirales</taxon>
        <taxon>Lachnospiraceae</taxon>
        <taxon>Enterocloster</taxon>
    </lineage>
</organism>
<keyword evidence="2" id="KW-1185">Reference proteome</keyword>
<evidence type="ECO:0000313" key="2">
    <source>
        <dbReference type="Proteomes" id="UP000004756"/>
    </source>
</evidence>
<reference evidence="1 2" key="1">
    <citation type="submission" date="2009-01" db="EMBL/GenBank/DDBJ databases">
        <authorList>
            <person name="Fulton L."/>
            <person name="Clifton S."/>
            <person name="Fulton B."/>
            <person name="Xu J."/>
            <person name="Minx P."/>
            <person name="Pepin K.H."/>
            <person name="Johnson M."/>
            <person name="Bhonagiri V."/>
            <person name="Nash W.E."/>
            <person name="Mardis E.R."/>
            <person name="Wilson R.K."/>
        </authorList>
    </citation>
    <scope>NUCLEOTIDE SEQUENCE [LARGE SCALE GENOMIC DNA]</scope>
    <source>
        <strain evidence="1 2">DSM 15981</strain>
    </source>
</reference>
<evidence type="ECO:0000313" key="1">
    <source>
        <dbReference type="EMBL" id="EEG51917.1"/>
    </source>
</evidence>
<reference evidence="1 2" key="2">
    <citation type="submission" date="2009-02" db="EMBL/GenBank/DDBJ databases">
        <title>Draft genome sequence of Clostridium asparagiforme (DSM 15981).</title>
        <authorList>
            <person name="Sudarsanam P."/>
            <person name="Ley R."/>
            <person name="Guruge J."/>
            <person name="Turnbaugh P.J."/>
            <person name="Mahowald M."/>
            <person name="Liep D."/>
            <person name="Gordon J."/>
        </authorList>
    </citation>
    <scope>NUCLEOTIDE SEQUENCE [LARGE SCALE GENOMIC DNA]</scope>
    <source>
        <strain evidence="1 2">DSM 15981</strain>
    </source>
</reference>
<comment type="caution">
    <text evidence="1">The sequence shown here is derived from an EMBL/GenBank/DDBJ whole genome shotgun (WGS) entry which is preliminary data.</text>
</comment>
<sequence>MPKFCYNKETYSLSATYGWRQSRIRKRIPYRQPAVGDKVE</sequence>
<accession>C0D9S4</accession>
<dbReference type="EMBL" id="ACCJ01000509">
    <property type="protein sequence ID" value="EEG51917.1"/>
    <property type="molecule type" value="Genomic_DNA"/>
</dbReference>
<dbReference type="HOGENOM" id="CLU_3287168_0_0_9"/>
<gene>
    <name evidence="1" type="ORF">CLOSTASPAR_06024</name>
</gene>
<dbReference type="AlphaFoldDB" id="C0D9S4"/>
<protein>
    <submittedName>
        <fullName evidence="1">Uncharacterized protein</fullName>
    </submittedName>
</protein>
<dbReference type="Proteomes" id="UP000004756">
    <property type="component" value="Unassembled WGS sequence"/>
</dbReference>
<proteinExistence type="predicted"/>
<name>C0D9S4_9FIRM</name>